<accession>A0A316DKM9</accession>
<name>A0A316DKM9_9BACT</name>
<reference evidence="1 2" key="1">
    <citation type="submission" date="2018-05" db="EMBL/GenBank/DDBJ databases">
        <title>Genomic Encyclopedia of Archaeal and Bacterial Type Strains, Phase II (KMG-II): from individual species to whole genera.</title>
        <authorList>
            <person name="Goeker M."/>
        </authorList>
    </citation>
    <scope>NUCLEOTIDE SEQUENCE [LARGE SCALE GENOMIC DNA]</scope>
    <source>
        <strain evidence="1 2">DSM 22214</strain>
    </source>
</reference>
<dbReference type="AlphaFoldDB" id="A0A316DKM9"/>
<evidence type="ECO:0000313" key="1">
    <source>
        <dbReference type="EMBL" id="PWK18062.1"/>
    </source>
</evidence>
<dbReference type="RefSeq" id="WP_109744874.1">
    <property type="nucleotide sequence ID" value="NZ_QGGO01000032.1"/>
</dbReference>
<gene>
    <name evidence="1" type="ORF">LV89_04213</name>
</gene>
<protein>
    <submittedName>
        <fullName evidence="1">Uncharacterized protein</fullName>
    </submittedName>
</protein>
<keyword evidence="2" id="KW-1185">Reference proteome</keyword>
<evidence type="ECO:0000313" key="2">
    <source>
        <dbReference type="Proteomes" id="UP000245489"/>
    </source>
</evidence>
<dbReference type="EMBL" id="QGGO01000032">
    <property type="protein sequence ID" value="PWK18062.1"/>
    <property type="molecule type" value="Genomic_DNA"/>
</dbReference>
<sequence length="130" mass="15096">MSNLKKHPKDYHYPLKQAQKDTARWRETQKVHAFAIDRQELVDIINEAPAEIDVVRVYFGMDAKGHEKMFLVAAKKEIMKTEEDEQEIVIIKDCIDQNAVTQEDGSVEYYVYDFTNPCPPTCDDESPLMN</sequence>
<organism evidence="1 2">
    <name type="scientific">Arcicella aurantiaca</name>
    <dbReference type="NCBI Taxonomy" id="591202"/>
    <lineage>
        <taxon>Bacteria</taxon>
        <taxon>Pseudomonadati</taxon>
        <taxon>Bacteroidota</taxon>
        <taxon>Cytophagia</taxon>
        <taxon>Cytophagales</taxon>
        <taxon>Flectobacillaceae</taxon>
        <taxon>Arcicella</taxon>
    </lineage>
</organism>
<comment type="caution">
    <text evidence="1">The sequence shown here is derived from an EMBL/GenBank/DDBJ whole genome shotgun (WGS) entry which is preliminary data.</text>
</comment>
<proteinExistence type="predicted"/>
<dbReference type="Proteomes" id="UP000245489">
    <property type="component" value="Unassembled WGS sequence"/>
</dbReference>
<dbReference type="OrthoDB" id="797757at2"/>